<name>F9RS10_9VIBR</name>
<evidence type="ECO:0000256" key="2">
    <source>
        <dbReference type="ARBA" id="ARBA00023239"/>
    </source>
</evidence>
<dbReference type="AlphaFoldDB" id="F9RS10"/>
<dbReference type="GO" id="GO:0019323">
    <property type="term" value="P:pentose catabolic process"/>
    <property type="evidence" value="ECO:0007669"/>
    <property type="project" value="TreeGrafter"/>
</dbReference>
<gene>
    <name evidence="4" type="ORF">VIS19158_07325</name>
</gene>
<dbReference type="EMBL" id="AFWE01000183">
    <property type="protein sequence ID" value="EGU32622.1"/>
    <property type="molecule type" value="Genomic_DNA"/>
</dbReference>
<evidence type="ECO:0000313" key="5">
    <source>
        <dbReference type="Proteomes" id="UP000004349"/>
    </source>
</evidence>
<proteinExistence type="predicted"/>
<dbReference type="NCBIfam" id="NF005302">
    <property type="entry name" value="PRK06833.1"/>
    <property type="match status" value="1"/>
</dbReference>
<dbReference type="RefSeq" id="WP_005597701.1">
    <property type="nucleotide sequence ID" value="NZ_AFWE01000183.1"/>
</dbReference>
<dbReference type="Pfam" id="PF00596">
    <property type="entry name" value="Aldolase_II"/>
    <property type="match status" value="1"/>
</dbReference>
<evidence type="ECO:0000256" key="1">
    <source>
        <dbReference type="ARBA" id="ARBA00022723"/>
    </source>
</evidence>
<evidence type="ECO:0000313" key="4">
    <source>
        <dbReference type="EMBL" id="EGU32622.1"/>
    </source>
</evidence>
<dbReference type="Gene3D" id="3.40.225.10">
    <property type="entry name" value="Class II aldolase/adducin N-terminal domain"/>
    <property type="match status" value="1"/>
</dbReference>
<dbReference type="eggNOG" id="COG0235">
    <property type="taxonomic scope" value="Bacteria"/>
</dbReference>
<dbReference type="GO" id="GO:0008738">
    <property type="term" value="F:L-fuculose-phosphate aldolase activity"/>
    <property type="evidence" value="ECO:0007669"/>
    <property type="project" value="UniProtKB-EC"/>
</dbReference>
<evidence type="ECO:0000259" key="3">
    <source>
        <dbReference type="SMART" id="SM01007"/>
    </source>
</evidence>
<comment type="caution">
    <text evidence="4">The sequence shown here is derived from an EMBL/GenBank/DDBJ whole genome shotgun (WGS) entry which is preliminary data.</text>
</comment>
<dbReference type="EC" id="4.1.2.17" evidence="4"/>
<accession>F9RS10</accession>
<dbReference type="InterPro" id="IPR036409">
    <property type="entry name" value="Aldolase_II/adducin_N_sf"/>
</dbReference>
<dbReference type="PANTHER" id="PTHR22789">
    <property type="entry name" value="FUCULOSE PHOSPHATE ALDOLASE"/>
    <property type="match status" value="1"/>
</dbReference>
<dbReference type="SMART" id="SM01007">
    <property type="entry name" value="Aldolase_II"/>
    <property type="match status" value="1"/>
</dbReference>
<organism evidence="4 5">
    <name type="scientific">Vibrio scophthalmi LMG 19158</name>
    <dbReference type="NCBI Taxonomy" id="870967"/>
    <lineage>
        <taxon>Bacteria</taxon>
        <taxon>Pseudomonadati</taxon>
        <taxon>Pseudomonadota</taxon>
        <taxon>Gammaproteobacteria</taxon>
        <taxon>Vibrionales</taxon>
        <taxon>Vibrionaceae</taxon>
        <taxon>Vibrio</taxon>
    </lineage>
</organism>
<dbReference type="InterPro" id="IPR050197">
    <property type="entry name" value="Aldolase_class_II_sugar_metab"/>
</dbReference>
<dbReference type="PANTHER" id="PTHR22789:SF0">
    <property type="entry name" value="3-OXO-TETRONATE 4-PHOSPHATE DECARBOXYLASE-RELATED"/>
    <property type="match status" value="1"/>
</dbReference>
<dbReference type="GO" id="GO:0005829">
    <property type="term" value="C:cytosol"/>
    <property type="evidence" value="ECO:0007669"/>
    <property type="project" value="TreeGrafter"/>
</dbReference>
<keyword evidence="1" id="KW-0479">Metal-binding</keyword>
<protein>
    <submittedName>
        <fullName evidence="4">L-fuculose phosphate aldolase</fullName>
        <ecNumber evidence="4">4.1.2.17</ecNumber>
    </submittedName>
</protein>
<dbReference type="GO" id="GO:0046872">
    <property type="term" value="F:metal ion binding"/>
    <property type="evidence" value="ECO:0007669"/>
    <property type="project" value="UniProtKB-KW"/>
</dbReference>
<feature type="domain" description="Class II aldolase/adducin N-terminal" evidence="3">
    <location>
        <begin position="8"/>
        <end position="185"/>
    </location>
</feature>
<dbReference type="InterPro" id="IPR001303">
    <property type="entry name" value="Aldolase_II/adducin_N"/>
</dbReference>
<dbReference type="Proteomes" id="UP000004349">
    <property type="component" value="Unassembled WGS sequence"/>
</dbReference>
<sequence>MMFEKQRDLIVKYCNKMISTGLTRGTGGNVSIYSREDELVIISPSGIDYETMTTEDVVVIDLDGNVVEGSNRPSSEYGLHTVFYRNREDINSVVHAHPIYSSTLATLGMEIPSAYYLNAVCGGPNVRCAKYALNGTEELANNVFDAMKDRYVVLMANHGLVAGAKDIANAFNKAEEIELSAEIYYKAKLLGTPNIISDEGVQEMLVAFKKYSQVTTK</sequence>
<keyword evidence="2 4" id="KW-0456">Lyase</keyword>
<dbReference type="SUPFAM" id="SSF53639">
    <property type="entry name" value="AraD/HMP-PK domain-like"/>
    <property type="match status" value="1"/>
</dbReference>
<reference evidence="4 5" key="1">
    <citation type="journal article" date="2012" name="Int. J. Syst. Evol. Microbiol.">
        <title>Vibrio caribbeanicus sp. nov., isolated from the marine sponge Scleritoderma cyanea.</title>
        <authorList>
            <person name="Hoffmann M."/>
            <person name="Monday S.R."/>
            <person name="Allard M.W."/>
            <person name="Strain E.A."/>
            <person name="Whittaker P."/>
            <person name="Naum M."/>
            <person name="McCarthy P.J."/>
            <person name="Lopez J.V."/>
            <person name="Fischer M."/>
            <person name="Brown E.W."/>
        </authorList>
    </citation>
    <scope>NUCLEOTIDE SEQUENCE [LARGE SCALE GENOMIC DNA]</scope>
    <source>
        <strain evidence="4 5">LMG 19158</strain>
    </source>
</reference>